<accession>A0A345XJK5</accession>
<dbReference type="Proteomes" id="UP000254425">
    <property type="component" value="Chromosome"/>
</dbReference>
<dbReference type="Gene3D" id="3.30.1050.10">
    <property type="entry name" value="SCP2 sterol-binding domain"/>
    <property type="match status" value="1"/>
</dbReference>
<organism evidence="1 2">
    <name type="scientific">Streptomyces armeniacus</name>
    <dbReference type="NCBI Taxonomy" id="83291"/>
    <lineage>
        <taxon>Bacteria</taxon>
        <taxon>Bacillati</taxon>
        <taxon>Actinomycetota</taxon>
        <taxon>Actinomycetes</taxon>
        <taxon>Kitasatosporales</taxon>
        <taxon>Streptomycetaceae</taxon>
        <taxon>Streptomyces</taxon>
    </lineage>
</organism>
<dbReference type="KEGG" id="sarm:DVA86_03330"/>
<evidence type="ECO:0000313" key="2">
    <source>
        <dbReference type="Proteomes" id="UP000254425"/>
    </source>
</evidence>
<sequence>MQKTKFLSTDYFRTVRGLGSQLPELPGADVRVQYLVTDVPGRGEVRYALCFADGRLAEMPEGTIDDPCLRITMGYDVSVKIHRSELKPPEAAAEGHVTVSGDTSKLPTMMSIVSRPEYEAMVKKIAELTEF</sequence>
<name>A0A345XJK5_9ACTN</name>
<dbReference type="RefSeq" id="WP_208875628.1">
    <property type="nucleotide sequence ID" value="NZ_CP031320.1"/>
</dbReference>
<proteinExistence type="predicted"/>
<dbReference type="InterPro" id="IPR036527">
    <property type="entry name" value="SCP2_sterol-bd_dom_sf"/>
</dbReference>
<keyword evidence="2" id="KW-1185">Reference proteome</keyword>
<dbReference type="SUPFAM" id="SSF55718">
    <property type="entry name" value="SCP-like"/>
    <property type="match status" value="1"/>
</dbReference>
<gene>
    <name evidence="1" type="ORF">DVA86_03330</name>
</gene>
<dbReference type="AlphaFoldDB" id="A0A345XJK5"/>
<reference evidence="1 2" key="1">
    <citation type="submission" date="2018-07" db="EMBL/GenBank/DDBJ databases">
        <title>Draft genome of the type strain Streptomyces armeniacus ATCC 15676.</title>
        <authorList>
            <person name="Labana P."/>
            <person name="Gosse J.T."/>
            <person name="Boddy C.N."/>
        </authorList>
    </citation>
    <scope>NUCLEOTIDE SEQUENCE [LARGE SCALE GENOMIC DNA]</scope>
    <source>
        <strain evidence="1 2">ATCC 15676</strain>
    </source>
</reference>
<protein>
    <recommendedName>
        <fullName evidence="3">SCP2 domain-containing protein</fullName>
    </recommendedName>
</protein>
<evidence type="ECO:0008006" key="3">
    <source>
        <dbReference type="Google" id="ProtNLM"/>
    </source>
</evidence>
<evidence type="ECO:0000313" key="1">
    <source>
        <dbReference type="EMBL" id="AXK31821.1"/>
    </source>
</evidence>
<dbReference type="EMBL" id="CP031320">
    <property type="protein sequence ID" value="AXK31821.1"/>
    <property type="molecule type" value="Genomic_DNA"/>
</dbReference>